<dbReference type="Gene3D" id="3.40.50.1820">
    <property type="entry name" value="alpha/beta hydrolase"/>
    <property type="match status" value="1"/>
</dbReference>
<protein>
    <recommendedName>
        <fullName evidence="3">AB hydrolase-1 domain-containing protein</fullName>
    </recommendedName>
</protein>
<reference evidence="2" key="1">
    <citation type="submission" date="2021-01" db="EMBL/GenBank/DDBJ databases">
        <authorList>
            <person name="Corre E."/>
            <person name="Pelletier E."/>
            <person name="Niang G."/>
            <person name="Scheremetjew M."/>
            <person name="Finn R."/>
            <person name="Kale V."/>
            <person name="Holt S."/>
            <person name="Cochrane G."/>
            <person name="Meng A."/>
            <person name="Brown T."/>
            <person name="Cohen L."/>
        </authorList>
    </citation>
    <scope>NUCLEOTIDE SEQUENCE</scope>
    <source>
        <strain evidence="2">GSBS06</strain>
    </source>
</reference>
<sequence>MVRALFPLLWWLGYLIGLLKKRPIQTSPIEESEVKRFLKRPPLKMPVLALIGENDGCFFPPLFRYVHSRDGGSERLFLNTSLCKTIQGAGHFSFIEQPEIVSQHLLELFELPSCGNSSL</sequence>
<accession>A0A7S3PLL5</accession>
<feature type="chain" id="PRO_5030789589" description="AB hydrolase-1 domain-containing protein" evidence="1">
    <location>
        <begin position="27"/>
        <end position="119"/>
    </location>
</feature>
<dbReference type="InterPro" id="IPR029058">
    <property type="entry name" value="AB_hydrolase_fold"/>
</dbReference>
<keyword evidence="1" id="KW-0732">Signal</keyword>
<evidence type="ECO:0000313" key="2">
    <source>
        <dbReference type="EMBL" id="CAE0443427.1"/>
    </source>
</evidence>
<name>A0A7S3PLL5_9STRA</name>
<proteinExistence type="predicted"/>
<dbReference type="EMBL" id="HBIN01017714">
    <property type="protein sequence ID" value="CAE0443427.1"/>
    <property type="molecule type" value="Transcribed_RNA"/>
</dbReference>
<feature type="signal peptide" evidence="1">
    <location>
        <begin position="1"/>
        <end position="26"/>
    </location>
</feature>
<gene>
    <name evidence="2" type="ORF">ASTO00021_LOCUS13514</name>
</gene>
<dbReference type="SUPFAM" id="SSF53474">
    <property type="entry name" value="alpha/beta-Hydrolases"/>
    <property type="match status" value="1"/>
</dbReference>
<evidence type="ECO:0000256" key="1">
    <source>
        <dbReference type="SAM" id="SignalP"/>
    </source>
</evidence>
<evidence type="ECO:0008006" key="3">
    <source>
        <dbReference type="Google" id="ProtNLM"/>
    </source>
</evidence>
<organism evidence="2">
    <name type="scientific">Aplanochytrium stocchinoi</name>
    <dbReference type="NCBI Taxonomy" id="215587"/>
    <lineage>
        <taxon>Eukaryota</taxon>
        <taxon>Sar</taxon>
        <taxon>Stramenopiles</taxon>
        <taxon>Bigyra</taxon>
        <taxon>Labyrinthulomycetes</taxon>
        <taxon>Thraustochytrida</taxon>
        <taxon>Thraustochytriidae</taxon>
        <taxon>Aplanochytrium</taxon>
    </lineage>
</organism>
<dbReference type="AlphaFoldDB" id="A0A7S3PLL5"/>